<dbReference type="EMBL" id="GDIQ01065520">
    <property type="protein sequence ID" value="JAN29217.1"/>
    <property type="molecule type" value="Transcribed_RNA"/>
</dbReference>
<evidence type="ECO:0000313" key="1">
    <source>
        <dbReference type="EMBL" id="JAN29217.1"/>
    </source>
</evidence>
<protein>
    <submittedName>
        <fullName evidence="1">Uncharacterized protein</fullName>
    </submittedName>
</protein>
<proteinExistence type="predicted"/>
<accession>A0A0P6FD57</accession>
<reference evidence="1" key="1">
    <citation type="submission" date="2015-10" db="EMBL/GenBank/DDBJ databases">
        <title>EvidentialGene: Evidence-directed Construction of Complete mRNA Transcriptomes without Genomes.</title>
        <authorList>
            <person name="Gilbert D.G."/>
        </authorList>
    </citation>
    <scope>NUCLEOTIDE SEQUENCE</scope>
</reference>
<dbReference type="AlphaFoldDB" id="A0A0P6FD57"/>
<sequence>MASVVSWSLSGMSIPWSFLNLSMSSSPNLLLADSTSNRMAGGWPSTSHFPVITLSSFSRAVWTARASGDSGGNSDSTTSFPTLSGLWGPTRIFLSPRMVTISATLLTTSHETSKVQGCLPVSSFDPSLLNVAASTSLLAGVLSTVFERNQQRTFEMQRLIWRSILRFEICIASVKQA</sequence>
<organism evidence="1">
    <name type="scientific">Daphnia magna</name>
    <dbReference type="NCBI Taxonomy" id="35525"/>
    <lineage>
        <taxon>Eukaryota</taxon>
        <taxon>Metazoa</taxon>
        <taxon>Ecdysozoa</taxon>
        <taxon>Arthropoda</taxon>
        <taxon>Crustacea</taxon>
        <taxon>Branchiopoda</taxon>
        <taxon>Diplostraca</taxon>
        <taxon>Cladocera</taxon>
        <taxon>Anomopoda</taxon>
        <taxon>Daphniidae</taxon>
        <taxon>Daphnia</taxon>
    </lineage>
</organism>
<name>A0A0P6FD57_9CRUS</name>